<protein>
    <submittedName>
        <fullName evidence="2">Uncharacterized protein</fullName>
    </submittedName>
</protein>
<reference evidence="2 3" key="2">
    <citation type="journal article" date="2010" name="Proc. Natl. Acad. Sci. U.S.A.">
        <title>Enigmatic, ultrasmall, uncultivated Archaea.</title>
        <authorList>
            <person name="Baker B.J."/>
            <person name="Comolli L.R."/>
            <person name="Dick G.J."/>
            <person name="Hauser L.J."/>
            <person name="Hyatt D."/>
            <person name="Dill B.D."/>
            <person name="Land M.L."/>
            <person name="Verberkmoes N.C."/>
            <person name="Hettich R.L."/>
            <person name="Banfield J.F."/>
        </authorList>
    </citation>
    <scope>NUCLEOTIDE SEQUENCE [LARGE SCALE GENOMIC DNA]</scope>
    <source>
        <strain evidence="2">ARMAN-2</strain>
    </source>
</reference>
<evidence type="ECO:0000256" key="1">
    <source>
        <dbReference type="SAM" id="Phobius"/>
    </source>
</evidence>
<keyword evidence="1" id="KW-0472">Membrane</keyword>
<name>C7DHH2_MICA2</name>
<dbReference type="Proteomes" id="UP000332487">
    <property type="component" value="Unassembled WGS sequence"/>
</dbReference>
<dbReference type="AlphaFoldDB" id="C7DHH2"/>
<keyword evidence="3" id="KW-1185">Reference proteome</keyword>
<accession>C7DHH2</accession>
<evidence type="ECO:0000313" key="3">
    <source>
        <dbReference type="Proteomes" id="UP000332487"/>
    </source>
</evidence>
<gene>
    <name evidence="2" type="ORF">UNLARM2_0516</name>
</gene>
<feature type="transmembrane region" description="Helical" evidence="1">
    <location>
        <begin position="13"/>
        <end position="31"/>
    </location>
</feature>
<keyword evidence="1" id="KW-0812">Transmembrane</keyword>
<keyword evidence="1" id="KW-1133">Transmembrane helix</keyword>
<dbReference type="EMBL" id="GG697240">
    <property type="protein sequence ID" value="EET90074.1"/>
    <property type="molecule type" value="Genomic_DNA"/>
</dbReference>
<reference evidence="2 3" key="1">
    <citation type="journal article" date="2009" name="Genome Biol.">
        <title>Community-wide analysis of microbial genome sequence signatures.</title>
        <authorList>
            <person name="Dick G.J."/>
            <person name="Andersson A.F."/>
            <person name="Baker B.J."/>
            <person name="Simmons S.L."/>
            <person name="Thomas B.C."/>
            <person name="Yelton A.P."/>
            <person name="Banfield J.F."/>
        </authorList>
    </citation>
    <scope>NUCLEOTIDE SEQUENCE [LARGE SCALE GENOMIC DNA]</scope>
    <source>
        <strain evidence="2">ARMAN-2</strain>
    </source>
</reference>
<sequence length="129" mass="13787">MGITARAQISIEFMVYMAVALSSLAAAVYAYSAYSSRYSSEAGQAYLNSLFAKLDYHMQYPDSVFSAYVPKSICTAVANGSSIAIGKSVFRPDYNLEISSSVCAGSGSTEELNLSYDYNGTYTLQGASP</sequence>
<evidence type="ECO:0000313" key="2">
    <source>
        <dbReference type="EMBL" id="EET90074.1"/>
    </source>
</evidence>
<proteinExistence type="predicted"/>
<organism evidence="2 3">
    <name type="scientific">Candidatus Micrarchaeum acidiphilum ARMAN-2</name>
    <dbReference type="NCBI Taxonomy" id="425595"/>
    <lineage>
        <taxon>Archaea</taxon>
        <taxon>Candidatus Micrarchaeota</taxon>
        <taxon>Candidatus Micrarchaeia</taxon>
        <taxon>Candidatus Micrarchaeales</taxon>
        <taxon>Candidatus Micrarchaeaceae</taxon>
        <taxon>Candidatus Micrarchaeum</taxon>
    </lineage>
</organism>